<dbReference type="Proteomes" id="UP000239872">
    <property type="component" value="Unassembled WGS sequence"/>
</dbReference>
<dbReference type="AlphaFoldDB" id="A0A2S7SWD8"/>
<reference evidence="2 3" key="1">
    <citation type="submission" date="2018-01" db="EMBL/GenBank/DDBJ databases">
        <title>A novel member of the phylum Bacteroidetes isolated from glacier ice.</title>
        <authorList>
            <person name="Liu Q."/>
            <person name="Xin Y.-H."/>
        </authorList>
    </citation>
    <scope>NUCLEOTIDE SEQUENCE [LARGE SCALE GENOMIC DNA]</scope>
    <source>
        <strain evidence="2 3">RB1R16</strain>
    </source>
</reference>
<keyword evidence="1" id="KW-0472">Membrane</keyword>
<feature type="transmembrane region" description="Helical" evidence="1">
    <location>
        <begin position="158"/>
        <end position="187"/>
    </location>
</feature>
<feature type="transmembrane region" description="Helical" evidence="1">
    <location>
        <begin position="104"/>
        <end position="123"/>
    </location>
</feature>
<evidence type="ECO:0000256" key="1">
    <source>
        <dbReference type="SAM" id="Phobius"/>
    </source>
</evidence>
<feature type="transmembrane region" description="Helical" evidence="1">
    <location>
        <begin position="349"/>
        <end position="371"/>
    </location>
</feature>
<feature type="transmembrane region" description="Helical" evidence="1">
    <location>
        <begin position="58"/>
        <end position="83"/>
    </location>
</feature>
<feature type="transmembrane region" description="Helical" evidence="1">
    <location>
        <begin position="129"/>
        <end position="146"/>
    </location>
</feature>
<proteinExistence type="predicted"/>
<evidence type="ECO:0000313" key="3">
    <source>
        <dbReference type="Proteomes" id="UP000239872"/>
    </source>
</evidence>
<organism evidence="2 3">
    <name type="scientific">Flavipsychrobacter stenotrophus</name>
    <dbReference type="NCBI Taxonomy" id="2077091"/>
    <lineage>
        <taxon>Bacteria</taxon>
        <taxon>Pseudomonadati</taxon>
        <taxon>Bacteroidota</taxon>
        <taxon>Chitinophagia</taxon>
        <taxon>Chitinophagales</taxon>
        <taxon>Chitinophagaceae</taxon>
        <taxon>Flavipsychrobacter</taxon>
    </lineage>
</organism>
<evidence type="ECO:0000313" key="2">
    <source>
        <dbReference type="EMBL" id="PQJ11054.1"/>
    </source>
</evidence>
<feature type="transmembrane region" description="Helical" evidence="1">
    <location>
        <begin position="378"/>
        <end position="397"/>
    </location>
</feature>
<comment type="caution">
    <text evidence="2">The sequence shown here is derived from an EMBL/GenBank/DDBJ whole genome shotgun (WGS) entry which is preliminary data.</text>
</comment>
<accession>A0A2S7SWD8</accession>
<feature type="transmembrane region" description="Helical" evidence="1">
    <location>
        <begin position="403"/>
        <end position="422"/>
    </location>
</feature>
<sequence length="429" mass="49354">MLVHAVFFLLALHYTRIYMGDSYEYIYEAMNIKNLFFFYSGNPAMPIQPEYMTQRQPLYPLFLSGVYLFSVNNWIVLVLQNLISIGNIVYARKLFLHLGFNRRYDWLLLLLVIASPSQFINANTIAPDILLQSFTLLYFGQFIALYKTRNLRHGWYMCLWLIAGLFVKPVLYPFVSIHFLTLFILFLRWNIKMQRPLLIMSLPVCVVLCYNYSNELRTGKSHFSSNQSFNAIYYFNAYYTATQGADSAAKFLANERADIDAFPEYKDRYDYANNRGIALLKEHFAPYMLFHLKSAGRIFIDPGKAEMDLFTGHLTYGGLYSKQSTGLATTMKEKGISGLGSYLSANRSMIFIIPILLFNLLRLCGMVLFFFDRSINKHIRLSALLLLLYFAVIAGPIANTRYFLPVSLIAIGCATIGISSTLQKRLQVK</sequence>
<keyword evidence="3" id="KW-1185">Reference proteome</keyword>
<name>A0A2S7SWD8_9BACT</name>
<keyword evidence="1" id="KW-0812">Transmembrane</keyword>
<keyword evidence="1" id="KW-1133">Transmembrane helix</keyword>
<protein>
    <recommendedName>
        <fullName evidence="4">Glycosyltransferase RgtA/B/C/D-like domain-containing protein</fullName>
    </recommendedName>
</protein>
<dbReference type="EMBL" id="PPSL01000003">
    <property type="protein sequence ID" value="PQJ11054.1"/>
    <property type="molecule type" value="Genomic_DNA"/>
</dbReference>
<gene>
    <name evidence="2" type="ORF">CJD36_013880</name>
</gene>
<evidence type="ECO:0008006" key="4">
    <source>
        <dbReference type="Google" id="ProtNLM"/>
    </source>
</evidence>